<feature type="transmembrane region" description="Helical" evidence="7">
    <location>
        <begin position="356"/>
        <end position="373"/>
    </location>
</feature>
<gene>
    <name evidence="8" type="ORF">JCM19231_5539</name>
</gene>
<organism evidence="8 9">
    <name type="scientific">Vibrio ishigakensis</name>
    <dbReference type="NCBI Taxonomy" id="1481914"/>
    <lineage>
        <taxon>Bacteria</taxon>
        <taxon>Pseudomonadati</taxon>
        <taxon>Pseudomonadota</taxon>
        <taxon>Gammaproteobacteria</taxon>
        <taxon>Vibrionales</taxon>
        <taxon>Vibrionaceae</taxon>
        <taxon>Vibrio</taxon>
    </lineage>
</organism>
<evidence type="ECO:0000256" key="1">
    <source>
        <dbReference type="ARBA" id="ARBA00004141"/>
    </source>
</evidence>
<feature type="transmembrane region" description="Helical" evidence="7">
    <location>
        <begin position="172"/>
        <end position="193"/>
    </location>
</feature>
<feature type="transmembrane region" description="Helical" evidence="7">
    <location>
        <begin position="75"/>
        <end position="94"/>
    </location>
</feature>
<feature type="transmembrane region" description="Helical" evidence="7">
    <location>
        <begin position="213"/>
        <end position="230"/>
    </location>
</feature>
<dbReference type="PROSITE" id="PS01116">
    <property type="entry name" value="XANTH_URACIL_PERMASE"/>
    <property type="match status" value="1"/>
</dbReference>
<dbReference type="GO" id="GO:0042907">
    <property type="term" value="F:xanthine transmembrane transporter activity"/>
    <property type="evidence" value="ECO:0007669"/>
    <property type="project" value="TreeGrafter"/>
</dbReference>
<dbReference type="NCBIfam" id="TIGR00801">
    <property type="entry name" value="ncs2"/>
    <property type="match status" value="1"/>
</dbReference>
<sequence length="415" mass="43143">MTTILQGMQMLFVAFGALVLVPLLTGLDPNVALFGAGIGTLLFQFITKRSVPIFLASSFAFIAPILYGVQTWGVAATMGGLMAAGVVYVLLGGLIHLRGVQIIHKLLPPVVVGPVIMVIGLGLAPVAVNMALGKTGDGAVQLVDGNIALWIALASLLTTIIVSVYAKGFLKLLPIFSGIAVGYALSLMAGIVDFTPVQQAAWFGLPNFTAPEFNINAILFMIPVAIAPAVEHVGDMLAISNVTGKDYLKKPGLHRTMTGDGVATMAASMIGAPPNTTYSEVTGAVMLTKAYNPKIMTYAAITAIVLALVGKLGGILQTIPVPVMGGIMMLLFGSIATVGLNTLIKNQVDLHQSRNLVIVGVTLVFGIGGMAFGVGDFSLQGISLCGIVAILLNLFLPKNLGESQVAENAQMEEKS</sequence>
<dbReference type="Pfam" id="PF00860">
    <property type="entry name" value="Xan_ur_permease"/>
    <property type="match status" value="1"/>
</dbReference>
<comment type="caution">
    <text evidence="8">The sequence shown here is derived from an EMBL/GenBank/DDBJ whole genome shotgun (WGS) entry which is preliminary data.</text>
</comment>
<dbReference type="GO" id="GO:0005886">
    <property type="term" value="C:plasma membrane"/>
    <property type="evidence" value="ECO:0007669"/>
    <property type="project" value="TreeGrafter"/>
</dbReference>
<dbReference type="Proteomes" id="UP000031671">
    <property type="component" value="Unassembled WGS sequence"/>
</dbReference>
<keyword evidence="4 7" id="KW-0812">Transmembrane</keyword>
<comment type="subcellular location">
    <subcellularLocation>
        <location evidence="1">Membrane</location>
        <topology evidence="1">Multi-pass membrane protein</topology>
    </subcellularLocation>
</comment>
<evidence type="ECO:0000256" key="2">
    <source>
        <dbReference type="ARBA" id="ARBA00008821"/>
    </source>
</evidence>
<evidence type="ECO:0000256" key="4">
    <source>
        <dbReference type="ARBA" id="ARBA00022692"/>
    </source>
</evidence>
<name>A0A0B8NIN7_9VIBR</name>
<dbReference type="PANTHER" id="PTHR42810">
    <property type="entry name" value="PURINE PERMEASE C1399.01C-RELATED"/>
    <property type="match status" value="1"/>
</dbReference>
<dbReference type="PANTHER" id="PTHR42810:SF2">
    <property type="entry name" value="PURINE PERMEASE C1399.01C-RELATED"/>
    <property type="match status" value="1"/>
</dbReference>
<evidence type="ECO:0000256" key="5">
    <source>
        <dbReference type="ARBA" id="ARBA00022989"/>
    </source>
</evidence>
<feature type="transmembrane region" description="Helical" evidence="7">
    <location>
        <begin position="323"/>
        <end position="344"/>
    </location>
</feature>
<dbReference type="EMBL" id="BBRZ01000005">
    <property type="protein sequence ID" value="GAM54575.1"/>
    <property type="molecule type" value="Genomic_DNA"/>
</dbReference>
<evidence type="ECO:0000313" key="8">
    <source>
        <dbReference type="EMBL" id="GAM54575.1"/>
    </source>
</evidence>
<feature type="transmembrane region" description="Helical" evidence="7">
    <location>
        <begin position="379"/>
        <end position="396"/>
    </location>
</feature>
<reference evidence="8 9" key="1">
    <citation type="submission" date="2015-01" db="EMBL/GenBank/DDBJ databases">
        <title>Vibrio sp. C1 JCM 19231 whole genome shotgun sequence.</title>
        <authorList>
            <person name="Sawabe T."/>
            <person name="Meirelles P."/>
            <person name="Feng G."/>
            <person name="Sayaka M."/>
            <person name="Hattori M."/>
            <person name="Ohkuma M."/>
        </authorList>
    </citation>
    <scope>NUCLEOTIDE SEQUENCE [LARGE SCALE GENOMIC DNA]</scope>
    <source>
        <strain evidence="9">JCM 19231</strain>
    </source>
</reference>
<feature type="transmembrane region" description="Helical" evidence="7">
    <location>
        <begin position="106"/>
        <end position="127"/>
    </location>
</feature>
<keyword evidence="5 7" id="KW-1133">Transmembrane helix</keyword>
<keyword evidence="6 7" id="KW-0472">Membrane</keyword>
<feature type="transmembrane region" description="Helical" evidence="7">
    <location>
        <begin position="147"/>
        <end position="165"/>
    </location>
</feature>
<evidence type="ECO:0000313" key="9">
    <source>
        <dbReference type="Proteomes" id="UP000031671"/>
    </source>
</evidence>
<dbReference type="RefSeq" id="WP_261834936.1">
    <property type="nucleotide sequence ID" value="NZ_AP024881.1"/>
</dbReference>
<keyword evidence="3" id="KW-0813">Transport</keyword>
<accession>A0A0B8NIN7</accession>
<reference evidence="8 9" key="2">
    <citation type="submission" date="2015-01" db="EMBL/GenBank/DDBJ databases">
        <authorList>
            <consortium name="NBRP consortium"/>
            <person name="Sawabe T."/>
            <person name="Meirelles P."/>
            <person name="Feng G."/>
            <person name="Sayaka M."/>
            <person name="Hattori M."/>
            <person name="Ohkuma M."/>
        </authorList>
    </citation>
    <scope>NUCLEOTIDE SEQUENCE [LARGE SCALE GENOMIC DNA]</scope>
    <source>
        <strain evidence="9">JCM 19231</strain>
    </source>
</reference>
<feature type="transmembrane region" description="Helical" evidence="7">
    <location>
        <begin position="53"/>
        <end position="69"/>
    </location>
</feature>
<protein>
    <submittedName>
        <fullName evidence="8">Uracil permease</fullName>
    </submittedName>
</protein>
<dbReference type="InterPro" id="IPR006042">
    <property type="entry name" value="Xan_ur_permease"/>
</dbReference>
<evidence type="ECO:0000256" key="6">
    <source>
        <dbReference type="ARBA" id="ARBA00023136"/>
    </source>
</evidence>
<evidence type="ECO:0000256" key="3">
    <source>
        <dbReference type="ARBA" id="ARBA00022448"/>
    </source>
</evidence>
<keyword evidence="9" id="KW-1185">Reference proteome</keyword>
<comment type="similarity">
    <text evidence="2">Belongs to the nucleobase:cation symporter-2 (NCS2) (TC 2.A.40) family.</text>
</comment>
<feature type="transmembrane region" description="Helical" evidence="7">
    <location>
        <begin position="295"/>
        <end position="317"/>
    </location>
</feature>
<dbReference type="InterPro" id="IPR006043">
    <property type="entry name" value="NCS2"/>
</dbReference>
<proteinExistence type="inferred from homology"/>
<feature type="transmembrane region" description="Helical" evidence="7">
    <location>
        <begin position="30"/>
        <end position="46"/>
    </location>
</feature>
<dbReference type="AlphaFoldDB" id="A0A0B8NIN7"/>
<evidence type="ECO:0000256" key="7">
    <source>
        <dbReference type="SAM" id="Phobius"/>
    </source>
</evidence>